<evidence type="ECO:0000313" key="3">
    <source>
        <dbReference type="EMBL" id="MCQ8184047.1"/>
    </source>
</evidence>
<proteinExistence type="predicted"/>
<dbReference type="EMBL" id="JANIBC010000001">
    <property type="protein sequence ID" value="MCQ8184047.1"/>
    <property type="molecule type" value="Genomic_DNA"/>
</dbReference>
<accession>A0A9X2L6P7</accession>
<dbReference type="InterPro" id="IPR006976">
    <property type="entry name" value="VanZ-like"/>
</dbReference>
<organism evidence="3 4">
    <name type="scientific">Parvularcula maris</name>
    <dbReference type="NCBI Taxonomy" id="2965077"/>
    <lineage>
        <taxon>Bacteria</taxon>
        <taxon>Pseudomonadati</taxon>
        <taxon>Pseudomonadota</taxon>
        <taxon>Alphaproteobacteria</taxon>
        <taxon>Parvularculales</taxon>
        <taxon>Parvularculaceae</taxon>
        <taxon>Parvularcula</taxon>
    </lineage>
</organism>
<keyword evidence="1" id="KW-0812">Transmembrane</keyword>
<sequence>MRSLSSALVAIVAIIVTFLSLSPASPDSSGGMPLLRMAAKMLVGDPEAYDKIGHFLAYAALAFVSLLRWPRRLLPVIVLATAYGGLMEIGQLFVPLRTATWSDLLADGLGALAGSAAYLTLRTTTSGLLPWPSR</sequence>
<feature type="domain" description="VanZ-like" evidence="2">
    <location>
        <begin position="10"/>
        <end position="121"/>
    </location>
</feature>
<feature type="transmembrane region" description="Helical" evidence="1">
    <location>
        <begin position="48"/>
        <end position="67"/>
    </location>
</feature>
<dbReference type="AlphaFoldDB" id="A0A9X2L6P7"/>
<dbReference type="NCBIfam" id="NF037970">
    <property type="entry name" value="vanZ_1"/>
    <property type="match status" value="1"/>
</dbReference>
<name>A0A9X2L6P7_9PROT</name>
<evidence type="ECO:0000256" key="1">
    <source>
        <dbReference type="SAM" id="Phobius"/>
    </source>
</evidence>
<keyword evidence="4" id="KW-1185">Reference proteome</keyword>
<comment type="caution">
    <text evidence="3">The sequence shown here is derived from an EMBL/GenBank/DDBJ whole genome shotgun (WGS) entry which is preliminary data.</text>
</comment>
<feature type="transmembrane region" description="Helical" evidence="1">
    <location>
        <begin position="74"/>
        <end position="94"/>
    </location>
</feature>
<keyword evidence="1" id="KW-1133">Transmembrane helix</keyword>
<keyword evidence="1" id="KW-0472">Membrane</keyword>
<protein>
    <submittedName>
        <fullName evidence="3">VanZ family protein</fullName>
    </submittedName>
</protein>
<dbReference type="Proteomes" id="UP001142610">
    <property type="component" value="Unassembled WGS sequence"/>
</dbReference>
<reference evidence="3" key="1">
    <citation type="submission" date="2022-07" db="EMBL/GenBank/DDBJ databases">
        <title>Parvularcula maris sp. nov., an algicidal bacterium isolated from seawater.</title>
        <authorList>
            <person name="Li F."/>
        </authorList>
    </citation>
    <scope>NUCLEOTIDE SEQUENCE</scope>
    <source>
        <strain evidence="3">BGMRC 0090</strain>
    </source>
</reference>
<dbReference type="PANTHER" id="PTHR28008:SF1">
    <property type="entry name" value="DOMAIN PROTEIN, PUTATIVE (AFU_ORTHOLOGUE AFUA_3G10980)-RELATED"/>
    <property type="match status" value="1"/>
</dbReference>
<evidence type="ECO:0000259" key="2">
    <source>
        <dbReference type="Pfam" id="PF04892"/>
    </source>
</evidence>
<dbReference type="PANTHER" id="PTHR28008">
    <property type="entry name" value="DOMAIN PROTEIN, PUTATIVE (AFU_ORTHOLOGUE AFUA_3G10980)-RELATED"/>
    <property type="match status" value="1"/>
</dbReference>
<gene>
    <name evidence="3" type="ORF">NOG11_01475</name>
</gene>
<dbReference type="Pfam" id="PF04892">
    <property type="entry name" value="VanZ"/>
    <property type="match status" value="1"/>
</dbReference>
<evidence type="ECO:0000313" key="4">
    <source>
        <dbReference type="Proteomes" id="UP001142610"/>
    </source>
</evidence>